<sequence length="119" mass="12566">MPLLSLTAIACFATCLALSSAHIHHQSAACRYMAVPWTHFASAYGGLLAATSAVLVHLLVSRAQRRGGLPRTSGWQSWLPTLFVIVAGLMVPLTALVVALTHKDASETAMNLGKPLCEG</sequence>
<dbReference type="EMBL" id="AP026074">
    <property type="protein sequence ID" value="BDM74522.1"/>
    <property type="molecule type" value="Genomic_DNA"/>
</dbReference>
<reference evidence="3" key="1">
    <citation type="submission" date="2022-06" db="EMBL/GenBank/DDBJ databases">
        <title>Complete genome sequence of Streptomyces nigrescens HEK616.</title>
        <authorList>
            <person name="Asamizu S."/>
            <person name="Onaka H."/>
        </authorList>
    </citation>
    <scope>NUCLEOTIDE SEQUENCE</scope>
    <source>
        <strain evidence="3">HEK616</strain>
        <plasmid evidence="3">SNP1</plasmid>
    </source>
</reference>
<keyword evidence="1" id="KW-1133">Transmembrane helix</keyword>
<evidence type="ECO:0000256" key="1">
    <source>
        <dbReference type="SAM" id="Phobius"/>
    </source>
</evidence>
<dbReference type="Proteomes" id="UP001059597">
    <property type="component" value="Plasmid SNP1"/>
</dbReference>
<keyword evidence="2" id="KW-0732">Signal</keyword>
<accession>A0ABM8A734</accession>
<feature type="signal peptide" evidence="2">
    <location>
        <begin position="1"/>
        <end position="23"/>
    </location>
</feature>
<protein>
    <submittedName>
        <fullName evidence="3">Uncharacterized protein</fullName>
    </submittedName>
</protein>
<organism evidence="3 4">
    <name type="scientific">Streptomyces nigrescens</name>
    <dbReference type="NCBI Taxonomy" id="1920"/>
    <lineage>
        <taxon>Bacteria</taxon>
        <taxon>Bacillati</taxon>
        <taxon>Actinomycetota</taxon>
        <taxon>Actinomycetes</taxon>
        <taxon>Kitasatosporales</taxon>
        <taxon>Streptomycetaceae</taxon>
        <taxon>Streptomyces</taxon>
    </lineage>
</organism>
<proteinExistence type="predicted"/>
<feature type="transmembrane region" description="Helical" evidence="1">
    <location>
        <begin position="37"/>
        <end position="60"/>
    </location>
</feature>
<keyword evidence="3" id="KW-0614">Plasmid</keyword>
<keyword evidence="4" id="KW-1185">Reference proteome</keyword>
<evidence type="ECO:0000256" key="2">
    <source>
        <dbReference type="SAM" id="SignalP"/>
    </source>
</evidence>
<feature type="transmembrane region" description="Helical" evidence="1">
    <location>
        <begin position="81"/>
        <end position="102"/>
    </location>
</feature>
<evidence type="ECO:0000313" key="4">
    <source>
        <dbReference type="Proteomes" id="UP001059597"/>
    </source>
</evidence>
<name>A0ABM8A734_STRNI</name>
<keyword evidence="1" id="KW-0472">Membrane</keyword>
<keyword evidence="1" id="KW-0812">Transmembrane</keyword>
<evidence type="ECO:0000313" key="3">
    <source>
        <dbReference type="EMBL" id="BDM74522.1"/>
    </source>
</evidence>
<feature type="chain" id="PRO_5045429247" evidence="2">
    <location>
        <begin position="24"/>
        <end position="119"/>
    </location>
</feature>
<geneLocation type="plasmid" evidence="3 4">
    <name>SNP1</name>
</geneLocation>
<gene>
    <name evidence="3" type="ORF">HEK616_80090</name>
</gene>